<proteinExistence type="predicted"/>
<feature type="domain" description="AAA+ ATPase" evidence="2">
    <location>
        <begin position="565"/>
        <end position="692"/>
    </location>
</feature>
<reference evidence="3" key="1">
    <citation type="submission" date="2020-04" db="EMBL/GenBank/DDBJ databases">
        <title>Genome Assembly and Annotation of Botryosphaeria dothidea sdau 11-99, a Latent Pathogen of Apple Fruit Ring Rot in China.</title>
        <authorList>
            <person name="Yu C."/>
            <person name="Diao Y."/>
            <person name="Lu Q."/>
            <person name="Zhao J."/>
            <person name="Cui S."/>
            <person name="Peng C."/>
            <person name="He B."/>
            <person name="Liu H."/>
        </authorList>
    </citation>
    <scope>NUCLEOTIDE SEQUENCE [LARGE SCALE GENOMIC DNA]</scope>
    <source>
        <strain evidence="3">Sdau11-99</strain>
    </source>
</reference>
<feature type="region of interest" description="Disordered" evidence="1">
    <location>
        <begin position="136"/>
        <end position="155"/>
    </location>
</feature>
<evidence type="ECO:0000313" key="3">
    <source>
        <dbReference type="EMBL" id="KAF4309389.1"/>
    </source>
</evidence>
<dbReference type="InterPro" id="IPR003593">
    <property type="entry name" value="AAA+_ATPase"/>
</dbReference>
<dbReference type="SUPFAM" id="SSF52540">
    <property type="entry name" value="P-loop containing nucleoside triphosphate hydrolases"/>
    <property type="match status" value="1"/>
</dbReference>
<dbReference type="PANTHER" id="PTHR46411">
    <property type="entry name" value="FAMILY ATPASE, PUTATIVE-RELATED"/>
    <property type="match status" value="1"/>
</dbReference>
<dbReference type="InterPro" id="IPR027417">
    <property type="entry name" value="P-loop_NTPase"/>
</dbReference>
<dbReference type="Pfam" id="PF00004">
    <property type="entry name" value="AAA"/>
    <property type="match status" value="1"/>
</dbReference>
<dbReference type="Pfam" id="PF23232">
    <property type="entry name" value="AAA_lid_13"/>
    <property type="match status" value="1"/>
</dbReference>
<dbReference type="InterPro" id="IPR056599">
    <property type="entry name" value="AAA_lid_fung"/>
</dbReference>
<dbReference type="GO" id="GO:0005524">
    <property type="term" value="F:ATP binding"/>
    <property type="evidence" value="ECO:0007669"/>
    <property type="project" value="InterPro"/>
</dbReference>
<feature type="compositionally biased region" description="Acidic residues" evidence="1">
    <location>
        <begin position="874"/>
        <end position="884"/>
    </location>
</feature>
<feature type="region of interest" description="Disordered" evidence="1">
    <location>
        <begin position="251"/>
        <end position="278"/>
    </location>
</feature>
<dbReference type="PANTHER" id="PTHR46411:SF2">
    <property type="entry name" value="AAA+ ATPASE DOMAIN-CONTAINING PROTEIN"/>
    <property type="match status" value="1"/>
</dbReference>
<dbReference type="InterPro" id="IPR003959">
    <property type="entry name" value="ATPase_AAA_core"/>
</dbReference>
<evidence type="ECO:0000313" key="4">
    <source>
        <dbReference type="Proteomes" id="UP000572817"/>
    </source>
</evidence>
<evidence type="ECO:0000259" key="2">
    <source>
        <dbReference type="SMART" id="SM00382"/>
    </source>
</evidence>
<dbReference type="OrthoDB" id="10042665at2759"/>
<dbReference type="SMART" id="SM00382">
    <property type="entry name" value="AAA"/>
    <property type="match status" value="1"/>
</dbReference>
<comment type="caution">
    <text evidence="3">The sequence shown here is derived from an EMBL/GenBank/DDBJ whole genome shotgun (WGS) entry which is preliminary data.</text>
</comment>
<accession>A0A8H4IY84</accession>
<dbReference type="EMBL" id="WWBZ02000016">
    <property type="protein sequence ID" value="KAF4309389.1"/>
    <property type="molecule type" value="Genomic_DNA"/>
</dbReference>
<gene>
    <name evidence="3" type="ORF">GTA08_BOTSDO03283</name>
</gene>
<dbReference type="Gene3D" id="3.40.50.300">
    <property type="entry name" value="P-loop containing nucleotide triphosphate hydrolases"/>
    <property type="match status" value="1"/>
</dbReference>
<protein>
    <recommendedName>
        <fullName evidence="2">AAA+ ATPase domain-containing protein</fullName>
    </recommendedName>
</protein>
<sequence>MEKLASEKKSGDAGKEGEDKKPKTEFDKIELKTEIKRMSMDQWQPSRGFDRIDIRSNVLVVYYKTVVQSKKDNTDSPAPRNTKQVPQRVQINSRPLLDELEFITGTTMARVPCVMIPPFKVFVSLRDKIKQEMEAKKKALSQESHSDAEPTEVTPVTLDQHNAAAEKERQKTAASHMECLLNFIDTELKDTLELRKEIENGTLQKIAFDELWHLFRPGDVVFSAIRTSKEYKELSYQRAFRVHAVSGGRPNISGKAQLSNGQSAHSQSGNAESEAQNTRDLIEKPAQSAWALLRLGLHYIDYDGLNVGPQGVDEFSANIRKYEGKKDILDLEFYPAKFHPKRIEIYEKLVERGARVKNLLTPSHKMYDALSTDVNDPEHVNGEVIVDFRTGYTMADRSRLRILDIGGTNIVPMLSTNETFELTGCGTRECLGCTNNYDDTLFDRKVHDDYYVDYYPESLEFEESEHEITKEYLLLMSRDVLAYALRSRKWHQILDINEENAKRESGFEELVINERNKKLVLALVESHFSDVRPADDHLTMGNVVPVPPEKRSPLTSMDLVQGKGRGLVILLHGVPGVGKTSTAETVAAYTKKPLYPITCGDIGESAEKVEVNLERHFKLANQWGCVLLLDEADVFLAKRESKDIKRNAMVSVFLRTLEYYSGILFLTTNRVGVIDEAFKSRIRLQLYYPHLDKLSTTRIWENSLNLIQRSNEHAEIKIGFNRKKLLEYSERHFEENLNIEPRKGPSATSWNGRQIRNAFQTAIAIAQYDRLQNIKNAITDEHLSEAEAKAKYNKIMLTKAHFKQVADINRDYYDYVKKIYRGKDDDDLAYSEQLRAPDGPPTPSPFQAAMKSRLASPATSTKADRPRPTTYSSSEDDGGDDENE</sequence>
<keyword evidence="4" id="KW-1185">Reference proteome</keyword>
<dbReference type="GO" id="GO:0016887">
    <property type="term" value="F:ATP hydrolysis activity"/>
    <property type="evidence" value="ECO:0007669"/>
    <property type="project" value="InterPro"/>
</dbReference>
<dbReference type="AlphaFoldDB" id="A0A8H4IY84"/>
<organism evidence="3 4">
    <name type="scientific">Botryosphaeria dothidea</name>
    <dbReference type="NCBI Taxonomy" id="55169"/>
    <lineage>
        <taxon>Eukaryota</taxon>
        <taxon>Fungi</taxon>
        <taxon>Dikarya</taxon>
        <taxon>Ascomycota</taxon>
        <taxon>Pezizomycotina</taxon>
        <taxon>Dothideomycetes</taxon>
        <taxon>Dothideomycetes incertae sedis</taxon>
        <taxon>Botryosphaeriales</taxon>
        <taxon>Botryosphaeriaceae</taxon>
        <taxon>Botryosphaeria</taxon>
    </lineage>
</organism>
<evidence type="ECO:0000256" key="1">
    <source>
        <dbReference type="SAM" id="MobiDB-lite"/>
    </source>
</evidence>
<dbReference type="CDD" id="cd19481">
    <property type="entry name" value="RecA-like_protease"/>
    <property type="match status" value="1"/>
</dbReference>
<dbReference type="Pfam" id="PF22942">
    <property type="entry name" value="DUF7025"/>
    <property type="match status" value="1"/>
</dbReference>
<feature type="region of interest" description="Disordered" evidence="1">
    <location>
        <begin position="1"/>
        <end position="27"/>
    </location>
</feature>
<dbReference type="InterPro" id="IPR054289">
    <property type="entry name" value="DUF7025"/>
</dbReference>
<name>A0A8H4IY84_9PEZI</name>
<feature type="region of interest" description="Disordered" evidence="1">
    <location>
        <begin position="831"/>
        <end position="884"/>
    </location>
</feature>
<dbReference type="Proteomes" id="UP000572817">
    <property type="component" value="Unassembled WGS sequence"/>
</dbReference>
<feature type="compositionally biased region" description="Polar residues" evidence="1">
    <location>
        <begin position="254"/>
        <end position="278"/>
    </location>
</feature>